<keyword evidence="2" id="KW-0472">Membrane</keyword>
<protein>
    <recommendedName>
        <fullName evidence="6">Cyclic di-GMP-binding protein</fullName>
    </recommendedName>
</protein>
<evidence type="ECO:0000256" key="3">
    <source>
        <dbReference type="SAM" id="SignalP"/>
    </source>
</evidence>
<evidence type="ECO:0000313" key="4">
    <source>
        <dbReference type="EMBL" id="MBK7274417.1"/>
    </source>
</evidence>
<evidence type="ECO:0008006" key="6">
    <source>
        <dbReference type="Google" id="ProtNLM"/>
    </source>
</evidence>
<keyword evidence="3" id="KW-0732">Signal</keyword>
<feature type="region of interest" description="Disordered" evidence="1">
    <location>
        <begin position="715"/>
        <end position="738"/>
    </location>
</feature>
<feature type="region of interest" description="Disordered" evidence="1">
    <location>
        <begin position="479"/>
        <end position="508"/>
    </location>
</feature>
<proteinExistence type="predicted"/>
<dbReference type="AlphaFoldDB" id="A0A935IXY3"/>
<dbReference type="InterPro" id="IPR010916">
    <property type="entry name" value="TonB_box_CS"/>
</dbReference>
<sequence length="738" mass="75387">MRLAARVIALVAAACGSLAALGMPPASAAATPATATTATATTATATVTIPRADPSGDRITLTAVSPAVLRPGDTLLVTGTIDVTSTAADGIPTTVRLVRGRSSLTSRADVDEWSAATGAVSGTELGRQPLDPAAPRNAIPFQFTVPADQVRPGRAYGVSPIAVDVVTAKGTSVSALRTFVGWQRSADYEALSLAWLLPVTLAPDTALTADDPTARTAAWTKQVGAGSRLAALLRATASQTVGYAVDPAVLGPSGRTPAQDAADPASAVRSAFSMSLSAASATHPVFALPQNDPDLAALTAPDLGPTLSPAASQLLAEAVGQSTRLTDAAVTTRGTLAWPADGALPSGREAALRAAYASRLDAILVSTQVTDPSARLTPPALGVAPLGTTVLRWDDRLGALLARLKTPREAVLAAQEFVAQTAALLAERPSISRTILAVPPRGFDAGLDADLVSTFFDATKQVPWLRTVGVDSAMLPGRGLDSAPPLPTDAPASRVTPTDPASAAASNGPAAGRSLLARVFQQRSVIDQLSSVLAQGSPTIAAWSDLPGQAASTRWRTDPAGREALLAGLEQSTATVSNGLMVIPQTTNFLADEGVMQLTVVNSLDEPVRGLRAVLAPGNGRIVVVDPGAPVDIAANAKATVSVRLAVLAQGLVPVNAWLTTADGTRIGAVQQLTIRAAPPGAWLYIGMSVLFGLILIAGIVRAVRRPPRMVVDTRGLDPVDPTPEAPVVAPVQRHTAP</sequence>
<feature type="chain" id="PRO_5037206343" description="Cyclic di-GMP-binding protein" evidence="3">
    <location>
        <begin position="29"/>
        <end position="738"/>
    </location>
</feature>
<name>A0A935IXY3_9MICO</name>
<dbReference type="Pfam" id="PF19516">
    <property type="entry name" value="DUF6049"/>
    <property type="match status" value="1"/>
</dbReference>
<dbReference type="PROSITE" id="PS00430">
    <property type="entry name" value="TONB_DEPENDENT_REC_1"/>
    <property type="match status" value="1"/>
</dbReference>
<reference evidence="4 5" key="1">
    <citation type="submission" date="2020-10" db="EMBL/GenBank/DDBJ databases">
        <title>Connecting structure to function with the recovery of over 1000 high-quality activated sludge metagenome-assembled genomes encoding full-length rRNA genes using long-read sequencing.</title>
        <authorList>
            <person name="Singleton C.M."/>
            <person name="Petriglieri F."/>
            <person name="Kristensen J.M."/>
            <person name="Kirkegaard R.H."/>
            <person name="Michaelsen T.Y."/>
            <person name="Andersen M.H."/>
            <person name="Karst S.M."/>
            <person name="Dueholm M.S."/>
            <person name="Nielsen P.H."/>
            <person name="Albertsen M."/>
        </authorList>
    </citation>
    <scope>NUCLEOTIDE SEQUENCE [LARGE SCALE GENOMIC DNA]</scope>
    <source>
        <strain evidence="4">Ega_18-Q3-R5-49_MAXAC.001</strain>
    </source>
</reference>
<feature type="transmembrane region" description="Helical" evidence="2">
    <location>
        <begin position="682"/>
        <end position="701"/>
    </location>
</feature>
<organism evidence="4 5">
    <name type="scientific">Candidatus Phosphoribacter hodrii</name>
    <dbReference type="NCBI Taxonomy" id="2953743"/>
    <lineage>
        <taxon>Bacteria</taxon>
        <taxon>Bacillati</taxon>
        <taxon>Actinomycetota</taxon>
        <taxon>Actinomycetes</taxon>
        <taxon>Micrococcales</taxon>
        <taxon>Dermatophilaceae</taxon>
        <taxon>Candidatus Phosphoribacter</taxon>
    </lineage>
</organism>
<dbReference type="Proteomes" id="UP000726105">
    <property type="component" value="Unassembled WGS sequence"/>
</dbReference>
<keyword evidence="2" id="KW-1133">Transmembrane helix</keyword>
<dbReference type="EMBL" id="JADJIB010000005">
    <property type="protein sequence ID" value="MBK7274417.1"/>
    <property type="molecule type" value="Genomic_DNA"/>
</dbReference>
<dbReference type="InterPro" id="IPR046112">
    <property type="entry name" value="DUF6049"/>
</dbReference>
<evidence type="ECO:0000313" key="5">
    <source>
        <dbReference type="Proteomes" id="UP000726105"/>
    </source>
</evidence>
<comment type="caution">
    <text evidence="4">The sequence shown here is derived from an EMBL/GenBank/DDBJ whole genome shotgun (WGS) entry which is preliminary data.</text>
</comment>
<accession>A0A935IXY3</accession>
<evidence type="ECO:0000256" key="1">
    <source>
        <dbReference type="SAM" id="MobiDB-lite"/>
    </source>
</evidence>
<keyword evidence="2" id="KW-0812">Transmembrane</keyword>
<gene>
    <name evidence="4" type="ORF">IPI13_15035</name>
</gene>
<feature type="signal peptide" evidence="3">
    <location>
        <begin position="1"/>
        <end position="28"/>
    </location>
</feature>
<evidence type="ECO:0000256" key="2">
    <source>
        <dbReference type="SAM" id="Phobius"/>
    </source>
</evidence>